<dbReference type="InterPro" id="IPR001650">
    <property type="entry name" value="Helicase_C-like"/>
</dbReference>
<evidence type="ECO:0000259" key="7">
    <source>
        <dbReference type="PROSITE" id="PS51194"/>
    </source>
</evidence>
<dbReference type="GO" id="GO:0003724">
    <property type="term" value="F:RNA helicase activity"/>
    <property type="evidence" value="ECO:0007669"/>
    <property type="project" value="UniProtKB-EC"/>
</dbReference>
<dbReference type="EC" id="3.6.4.13" evidence="1"/>
<evidence type="ECO:0000259" key="6">
    <source>
        <dbReference type="PROSITE" id="PS51192"/>
    </source>
</evidence>
<accession>B4NDE7</accession>
<dbReference type="STRING" id="7260.B4NDE7"/>
<gene>
    <name evidence="8" type="primary">Dwil\GK10220</name>
    <name evidence="8" type="ORF">Dwil_GK10220</name>
</gene>
<keyword evidence="3" id="KW-0378">Hydrolase</keyword>
<dbReference type="Gene3D" id="3.40.50.300">
    <property type="entry name" value="P-loop containing nucleotide triphosphate hydrolases"/>
    <property type="match status" value="2"/>
</dbReference>
<dbReference type="AlphaFoldDB" id="B4NDE7"/>
<evidence type="ECO:0000313" key="8">
    <source>
        <dbReference type="EMBL" id="EDW82853.1"/>
    </source>
</evidence>
<dbReference type="SMR" id="B4NDE7"/>
<dbReference type="OrthoDB" id="196131at2759"/>
<dbReference type="SUPFAM" id="SSF52540">
    <property type="entry name" value="P-loop containing nucleoside triphosphate hydrolases"/>
    <property type="match status" value="1"/>
</dbReference>
<dbReference type="PANTHER" id="PTHR47958">
    <property type="entry name" value="ATP-DEPENDENT RNA HELICASE DBP3"/>
    <property type="match status" value="1"/>
</dbReference>
<dbReference type="InParanoid" id="B4NDE7"/>
<protein>
    <recommendedName>
        <fullName evidence="1">RNA helicase</fullName>
        <ecNumber evidence="1">3.6.4.13</ecNumber>
    </recommendedName>
</protein>
<dbReference type="KEGG" id="dwi:6648716"/>
<dbReference type="SMART" id="SM00490">
    <property type="entry name" value="HELICc"/>
    <property type="match status" value="1"/>
</dbReference>
<dbReference type="CDD" id="cd18787">
    <property type="entry name" value="SF2_C_DEAD"/>
    <property type="match status" value="1"/>
</dbReference>
<evidence type="ECO:0000256" key="5">
    <source>
        <dbReference type="ARBA" id="ARBA00022840"/>
    </source>
</evidence>
<feature type="domain" description="Helicase ATP-binding" evidence="6">
    <location>
        <begin position="31"/>
        <end position="201"/>
    </location>
</feature>
<dbReference type="PROSITE" id="PS51192">
    <property type="entry name" value="HELICASE_ATP_BIND_1"/>
    <property type="match status" value="1"/>
</dbReference>
<name>B4NDE7_DROWI</name>
<feature type="domain" description="Helicase C-terminal" evidence="7">
    <location>
        <begin position="229"/>
        <end position="374"/>
    </location>
</feature>
<dbReference type="InterPro" id="IPR027417">
    <property type="entry name" value="P-loop_NTPase"/>
</dbReference>
<dbReference type="PROSITE" id="PS51194">
    <property type="entry name" value="HELICASE_CTER"/>
    <property type="match status" value="1"/>
</dbReference>
<dbReference type="GO" id="GO:0010468">
    <property type="term" value="P:regulation of gene expression"/>
    <property type="evidence" value="ECO:0007669"/>
    <property type="project" value="UniProtKB-ARBA"/>
</dbReference>
<keyword evidence="4" id="KW-0347">Helicase</keyword>
<evidence type="ECO:0000256" key="4">
    <source>
        <dbReference type="ARBA" id="ARBA00022806"/>
    </source>
</evidence>
<dbReference type="GO" id="GO:0003676">
    <property type="term" value="F:nucleic acid binding"/>
    <property type="evidence" value="ECO:0007669"/>
    <property type="project" value="InterPro"/>
</dbReference>
<dbReference type="EMBL" id="CH964239">
    <property type="protein sequence ID" value="EDW82853.1"/>
    <property type="molecule type" value="Genomic_DNA"/>
</dbReference>
<dbReference type="GO" id="GO:0005524">
    <property type="term" value="F:ATP binding"/>
    <property type="evidence" value="ECO:0007669"/>
    <property type="project" value="UniProtKB-KW"/>
</dbReference>
<dbReference type="Pfam" id="PF00270">
    <property type="entry name" value="DEAD"/>
    <property type="match status" value="1"/>
</dbReference>
<dbReference type="InterPro" id="IPR014001">
    <property type="entry name" value="Helicase_ATP-bd"/>
</dbReference>
<dbReference type="SMART" id="SM00487">
    <property type="entry name" value="DEXDc"/>
    <property type="match status" value="1"/>
</dbReference>
<evidence type="ECO:0000256" key="1">
    <source>
        <dbReference type="ARBA" id="ARBA00012552"/>
    </source>
</evidence>
<sequence length="379" mass="44460">MNRFGYPKIPLKPEILRILAENQCDVNQECFSQVVHGVDIVCQTTSDVIKTMVVVLATLQQLYPAEDNSMSCRVLVMCNSCDMAQEMVKKYKRFAKYFPDISIGLAIEEEESFIPESPHVVFGTPIRFLDLFRKKIVNVSHLRHFILDECDKMFEQLTMRRAVFEIFRNSPHKKQVVMFSTELNKNVRNICKRLMHEHHEVYVNHNDQLCLQGWQQHFDYVEESEKSKRLFYLLEILEFNQVVIFVETVTQCLTLVQQLIKLNFPAIALHGQMEQKQRVHHYHKFRGYYKRILVSNITLGQGMDIKGVNIIFVYQMPKDSISYLDRVARAGRFGAKGLGITFISNEYDAKFLNDLQYRFHLRISKLPEIIDLSSYIEGR</sequence>
<proteinExistence type="predicted"/>
<organism evidence="8 9">
    <name type="scientific">Drosophila willistoni</name>
    <name type="common">Fruit fly</name>
    <dbReference type="NCBI Taxonomy" id="7260"/>
    <lineage>
        <taxon>Eukaryota</taxon>
        <taxon>Metazoa</taxon>
        <taxon>Ecdysozoa</taxon>
        <taxon>Arthropoda</taxon>
        <taxon>Hexapoda</taxon>
        <taxon>Insecta</taxon>
        <taxon>Pterygota</taxon>
        <taxon>Neoptera</taxon>
        <taxon>Endopterygota</taxon>
        <taxon>Diptera</taxon>
        <taxon>Brachycera</taxon>
        <taxon>Muscomorpha</taxon>
        <taxon>Ephydroidea</taxon>
        <taxon>Drosophilidae</taxon>
        <taxon>Drosophila</taxon>
        <taxon>Sophophora</taxon>
    </lineage>
</organism>
<keyword evidence="5" id="KW-0067">ATP-binding</keyword>
<evidence type="ECO:0000256" key="3">
    <source>
        <dbReference type="ARBA" id="ARBA00022801"/>
    </source>
</evidence>
<dbReference type="Proteomes" id="UP000007798">
    <property type="component" value="Unassembled WGS sequence"/>
</dbReference>
<dbReference type="InterPro" id="IPR011545">
    <property type="entry name" value="DEAD/DEAH_box_helicase_dom"/>
</dbReference>
<dbReference type="PhylomeDB" id="B4NDE7"/>
<evidence type="ECO:0000256" key="2">
    <source>
        <dbReference type="ARBA" id="ARBA00022741"/>
    </source>
</evidence>
<keyword evidence="9" id="KW-1185">Reference proteome</keyword>
<dbReference type="HOGENOM" id="CLU_003041_1_0_1"/>
<keyword evidence="2" id="KW-0547">Nucleotide-binding</keyword>
<dbReference type="eggNOG" id="KOG0329">
    <property type="taxonomic scope" value="Eukaryota"/>
</dbReference>
<dbReference type="Pfam" id="PF00271">
    <property type="entry name" value="Helicase_C"/>
    <property type="match status" value="1"/>
</dbReference>
<dbReference type="GO" id="GO:0016787">
    <property type="term" value="F:hydrolase activity"/>
    <property type="evidence" value="ECO:0007669"/>
    <property type="project" value="UniProtKB-KW"/>
</dbReference>
<evidence type="ECO:0000313" key="9">
    <source>
        <dbReference type="Proteomes" id="UP000007798"/>
    </source>
</evidence>
<reference evidence="8 9" key="1">
    <citation type="journal article" date="2007" name="Nature">
        <title>Evolution of genes and genomes on the Drosophila phylogeny.</title>
        <authorList>
            <consortium name="Drosophila 12 Genomes Consortium"/>
            <person name="Clark A.G."/>
            <person name="Eisen M.B."/>
            <person name="Smith D.R."/>
            <person name="Bergman C.M."/>
            <person name="Oliver B."/>
            <person name="Markow T.A."/>
            <person name="Kaufman T.C."/>
            <person name="Kellis M."/>
            <person name="Gelbart W."/>
            <person name="Iyer V.N."/>
            <person name="Pollard D.A."/>
            <person name="Sackton T.B."/>
            <person name="Larracuente A.M."/>
            <person name="Singh N.D."/>
            <person name="Abad J.P."/>
            <person name="Abt D.N."/>
            <person name="Adryan B."/>
            <person name="Aguade M."/>
            <person name="Akashi H."/>
            <person name="Anderson W.W."/>
            <person name="Aquadro C.F."/>
            <person name="Ardell D.H."/>
            <person name="Arguello R."/>
            <person name="Artieri C.G."/>
            <person name="Barbash D.A."/>
            <person name="Barker D."/>
            <person name="Barsanti P."/>
            <person name="Batterham P."/>
            <person name="Batzoglou S."/>
            <person name="Begun D."/>
            <person name="Bhutkar A."/>
            <person name="Blanco E."/>
            <person name="Bosak S.A."/>
            <person name="Bradley R.K."/>
            <person name="Brand A.D."/>
            <person name="Brent M.R."/>
            <person name="Brooks A.N."/>
            <person name="Brown R.H."/>
            <person name="Butlin R.K."/>
            <person name="Caggese C."/>
            <person name="Calvi B.R."/>
            <person name="Bernardo de Carvalho A."/>
            <person name="Caspi A."/>
            <person name="Castrezana S."/>
            <person name="Celniker S.E."/>
            <person name="Chang J.L."/>
            <person name="Chapple C."/>
            <person name="Chatterji S."/>
            <person name="Chinwalla A."/>
            <person name="Civetta A."/>
            <person name="Clifton S.W."/>
            <person name="Comeron J.M."/>
            <person name="Costello J.C."/>
            <person name="Coyne J.A."/>
            <person name="Daub J."/>
            <person name="David R.G."/>
            <person name="Delcher A.L."/>
            <person name="Delehaunty K."/>
            <person name="Do C.B."/>
            <person name="Ebling H."/>
            <person name="Edwards K."/>
            <person name="Eickbush T."/>
            <person name="Evans J.D."/>
            <person name="Filipski A."/>
            <person name="Findeiss S."/>
            <person name="Freyhult E."/>
            <person name="Fulton L."/>
            <person name="Fulton R."/>
            <person name="Garcia A.C."/>
            <person name="Gardiner A."/>
            <person name="Garfield D.A."/>
            <person name="Garvin B.E."/>
            <person name="Gibson G."/>
            <person name="Gilbert D."/>
            <person name="Gnerre S."/>
            <person name="Godfrey J."/>
            <person name="Good R."/>
            <person name="Gotea V."/>
            <person name="Gravely B."/>
            <person name="Greenberg A.J."/>
            <person name="Griffiths-Jones S."/>
            <person name="Gross S."/>
            <person name="Guigo R."/>
            <person name="Gustafson E.A."/>
            <person name="Haerty W."/>
            <person name="Hahn M.W."/>
            <person name="Halligan D.L."/>
            <person name="Halpern A.L."/>
            <person name="Halter G.M."/>
            <person name="Han M.V."/>
            <person name="Heger A."/>
            <person name="Hillier L."/>
            <person name="Hinrichs A.S."/>
            <person name="Holmes I."/>
            <person name="Hoskins R.A."/>
            <person name="Hubisz M.J."/>
            <person name="Hultmark D."/>
            <person name="Huntley M.A."/>
            <person name="Jaffe D.B."/>
            <person name="Jagadeeshan S."/>
            <person name="Jeck W.R."/>
            <person name="Johnson J."/>
            <person name="Jones C.D."/>
            <person name="Jordan W.C."/>
            <person name="Karpen G.H."/>
            <person name="Kataoka E."/>
            <person name="Keightley P.D."/>
            <person name="Kheradpour P."/>
            <person name="Kirkness E.F."/>
            <person name="Koerich L.B."/>
            <person name="Kristiansen K."/>
            <person name="Kudrna D."/>
            <person name="Kulathinal R.J."/>
            <person name="Kumar S."/>
            <person name="Kwok R."/>
            <person name="Lander E."/>
            <person name="Langley C.H."/>
            <person name="Lapoint R."/>
            <person name="Lazzaro B.P."/>
            <person name="Lee S.J."/>
            <person name="Levesque L."/>
            <person name="Li R."/>
            <person name="Lin C.F."/>
            <person name="Lin M.F."/>
            <person name="Lindblad-Toh K."/>
            <person name="Llopart A."/>
            <person name="Long M."/>
            <person name="Low L."/>
            <person name="Lozovsky E."/>
            <person name="Lu J."/>
            <person name="Luo M."/>
            <person name="Machado C.A."/>
            <person name="Makalowski W."/>
            <person name="Marzo M."/>
            <person name="Matsuda M."/>
            <person name="Matzkin L."/>
            <person name="McAllister B."/>
            <person name="McBride C.S."/>
            <person name="McKernan B."/>
            <person name="McKernan K."/>
            <person name="Mendez-Lago M."/>
            <person name="Minx P."/>
            <person name="Mollenhauer M.U."/>
            <person name="Montooth K."/>
            <person name="Mount S.M."/>
            <person name="Mu X."/>
            <person name="Myers E."/>
            <person name="Negre B."/>
            <person name="Newfeld S."/>
            <person name="Nielsen R."/>
            <person name="Noor M.A."/>
            <person name="O'Grady P."/>
            <person name="Pachter L."/>
            <person name="Papaceit M."/>
            <person name="Parisi M.J."/>
            <person name="Parisi M."/>
            <person name="Parts L."/>
            <person name="Pedersen J.S."/>
            <person name="Pesole G."/>
            <person name="Phillippy A.M."/>
            <person name="Ponting C.P."/>
            <person name="Pop M."/>
            <person name="Porcelli D."/>
            <person name="Powell J.R."/>
            <person name="Prohaska S."/>
            <person name="Pruitt K."/>
            <person name="Puig M."/>
            <person name="Quesneville H."/>
            <person name="Ram K.R."/>
            <person name="Rand D."/>
            <person name="Rasmussen M.D."/>
            <person name="Reed L.K."/>
            <person name="Reenan R."/>
            <person name="Reily A."/>
            <person name="Remington K.A."/>
            <person name="Rieger T.T."/>
            <person name="Ritchie M.G."/>
            <person name="Robin C."/>
            <person name="Rogers Y.H."/>
            <person name="Rohde C."/>
            <person name="Rozas J."/>
            <person name="Rubenfield M.J."/>
            <person name="Ruiz A."/>
            <person name="Russo S."/>
            <person name="Salzberg S.L."/>
            <person name="Sanchez-Gracia A."/>
            <person name="Saranga D.J."/>
            <person name="Sato H."/>
            <person name="Schaeffer S.W."/>
            <person name="Schatz M.C."/>
            <person name="Schlenke T."/>
            <person name="Schwartz R."/>
            <person name="Segarra C."/>
            <person name="Singh R.S."/>
            <person name="Sirot L."/>
            <person name="Sirota M."/>
            <person name="Sisneros N.B."/>
            <person name="Smith C.D."/>
            <person name="Smith T.F."/>
            <person name="Spieth J."/>
            <person name="Stage D.E."/>
            <person name="Stark A."/>
            <person name="Stephan W."/>
            <person name="Strausberg R.L."/>
            <person name="Strempel S."/>
            <person name="Sturgill D."/>
            <person name="Sutton G."/>
            <person name="Sutton G.G."/>
            <person name="Tao W."/>
            <person name="Teichmann S."/>
            <person name="Tobari Y.N."/>
            <person name="Tomimura Y."/>
            <person name="Tsolas J.M."/>
            <person name="Valente V.L."/>
            <person name="Venter E."/>
            <person name="Venter J.C."/>
            <person name="Vicario S."/>
            <person name="Vieira F.G."/>
            <person name="Vilella A.J."/>
            <person name="Villasante A."/>
            <person name="Walenz B."/>
            <person name="Wang J."/>
            <person name="Wasserman M."/>
            <person name="Watts T."/>
            <person name="Wilson D."/>
            <person name="Wilson R.K."/>
            <person name="Wing R.A."/>
            <person name="Wolfner M.F."/>
            <person name="Wong A."/>
            <person name="Wong G.K."/>
            <person name="Wu C.I."/>
            <person name="Wu G."/>
            <person name="Yamamoto D."/>
            <person name="Yang H.P."/>
            <person name="Yang S.P."/>
            <person name="Yorke J.A."/>
            <person name="Yoshida K."/>
            <person name="Zdobnov E."/>
            <person name="Zhang P."/>
            <person name="Zhang Y."/>
            <person name="Zimin A.V."/>
            <person name="Baldwin J."/>
            <person name="Abdouelleil A."/>
            <person name="Abdulkadir J."/>
            <person name="Abebe A."/>
            <person name="Abera B."/>
            <person name="Abreu J."/>
            <person name="Acer S.C."/>
            <person name="Aftuck L."/>
            <person name="Alexander A."/>
            <person name="An P."/>
            <person name="Anderson E."/>
            <person name="Anderson S."/>
            <person name="Arachi H."/>
            <person name="Azer M."/>
            <person name="Bachantsang P."/>
            <person name="Barry A."/>
            <person name="Bayul T."/>
            <person name="Berlin A."/>
            <person name="Bessette D."/>
            <person name="Bloom T."/>
            <person name="Blye J."/>
            <person name="Boguslavskiy L."/>
            <person name="Bonnet C."/>
            <person name="Boukhgalter B."/>
            <person name="Bourzgui I."/>
            <person name="Brown A."/>
            <person name="Cahill P."/>
            <person name="Channer S."/>
            <person name="Cheshatsang Y."/>
            <person name="Chuda L."/>
            <person name="Citroen M."/>
            <person name="Collymore A."/>
            <person name="Cooke P."/>
            <person name="Costello M."/>
            <person name="D'Aco K."/>
            <person name="Daza R."/>
            <person name="De Haan G."/>
            <person name="DeGray S."/>
            <person name="DeMaso C."/>
            <person name="Dhargay N."/>
            <person name="Dooley K."/>
            <person name="Dooley E."/>
            <person name="Doricent M."/>
            <person name="Dorje P."/>
            <person name="Dorjee K."/>
            <person name="Dupes A."/>
            <person name="Elong R."/>
            <person name="Falk J."/>
            <person name="Farina A."/>
            <person name="Faro S."/>
            <person name="Ferguson D."/>
            <person name="Fisher S."/>
            <person name="Foley C.D."/>
            <person name="Franke A."/>
            <person name="Friedrich D."/>
            <person name="Gadbois L."/>
            <person name="Gearin G."/>
            <person name="Gearin C.R."/>
            <person name="Giannoukos G."/>
            <person name="Goode T."/>
            <person name="Graham J."/>
            <person name="Grandbois E."/>
            <person name="Grewal S."/>
            <person name="Gyaltsen K."/>
            <person name="Hafez N."/>
            <person name="Hagos B."/>
            <person name="Hall J."/>
            <person name="Henson C."/>
            <person name="Hollinger A."/>
            <person name="Honan T."/>
            <person name="Huard M.D."/>
            <person name="Hughes L."/>
            <person name="Hurhula B."/>
            <person name="Husby M.E."/>
            <person name="Kamat A."/>
            <person name="Kanga B."/>
            <person name="Kashin S."/>
            <person name="Khazanovich D."/>
            <person name="Kisner P."/>
            <person name="Lance K."/>
            <person name="Lara M."/>
            <person name="Lee W."/>
            <person name="Lennon N."/>
            <person name="Letendre F."/>
            <person name="LeVine R."/>
            <person name="Lipovsky A."/>
            <person name="Liu X."/>
            <person name="Liu J."/>
            <person name="Liu S."/>
            <person name="Lokyitsang T."/>
            <person name="Lokyitsang Y."/>
            <person name="Lubonja R."/>
            <person name="Lui A."/>
            <person name="MacDonald P."/>
            <person name="Magnisalis V."/>
            <person name="Maru K."/>
            <person name="Matthews C."/>
            <person name="McCusker W."/>
            <person name="McDonough S."/>
            <person name="Mehta T."/>
            <person name="Meldrim J."/>
            <person name="Meneus L."/>
            <person name="Mihai O."/>
            <person name="Mihalev A."/>
            <person name="Mihova T."/>
            <person name="Mittelman R."/>
            <person name="Mlenga V."/>
            <person name="Montmayeur A."/>
            <person name="Mulrain L."/>
            <person name="Navidi A."/>
            <person name="Naylor J."/>
            <person name="Negash T."/>
            <person name="Nguyen T."/>
            <person name="Nguyen N."/>
            <person name="Nicol R."/>
            <person name="Norbu C."/>
            <person name="Norbu N."/>
            <person name="Novod N."/>
            <person name="O'Neill B."/>
            <person name="Osman S."/>
            <person name="Markiewicz E."/>
            <person name="Oyono O.L."/>
            <person name="Patti C."/>
            <person name="Phunkhang P."/>
            <person name="Pierre F."/>
            <person name="Priest M."/>
            <person name="Raghuraman S."/>
            <person name="Rege F."/>
            <person name="Reyes R."/>
            <person name="Rise C."/>
            <person name="Rogov P."/>
            <person name="Ross K."/>
            <person name="Ryan E."/>
            <person name="Settipalli S."/>
            <person name="Shea T."/>
            <person name="Sherpa N."/>
            <person name="Shi L."/>
            <person name="Shih D."/>
            <person name="Sparrow T."/>
            <person name="Spaulding J."/>
            <person name="Stalker J."/>
            <person name="Stange-Thomann N."/>
            <person name="Stavropoulos S."/>
            <person name="Stone C."/>
            <person name="Strader C."/>
            <person name="Tesfaye S."/>
            <person name="Thomson T."/>
            <person name="Thoulutsang Y."/>
            <person name="Thoulutsang D."/>
            <person name="Topham K."/>
            <person name="Topping I."/>
            <person name="Tsamla T."/>
            <person name="Vassiliev H."/>
            <person name="Vo A."/>
            <person name="Wangchuk T."/>
            <person name="Wangdi T."/>
            <person name="Weiand M."/>
            <person name="Wilkinson J."/>
            <person name="Wilson A."/>
            <person name="Yadav S."/>
            <person name="Young G."/>
            <person name="Yu Q."/>
            <person name="Zembek L."/>
            <person name="Zhong D."/>
            <person name="Zimmer A."/>
            <person name="Zwirko Z."/>
            <person name="Jaffe D.B."/>
            <person name="Alvarez P."/>
            <person name="Brockman W."/>
            <person name="Butler J."/>
            <person name="Chin C."/>
            <person name="Gnerre S."/>
            <person name="Grabherr M."/>
            <person name="Kleber M."/>
            <person name="Mauceli E."/>
            <person name="MacCallum I."/>
        </authorList>
    </citation>
    <scope>NUCLEOTIDE SEQUENCE [LARGE SCALE GENOMIC DNA]</scope>
    <source>
        <strain evidence="9">Tucson 14030-0811.24</strain>
    </source>
</reference>